<dbReference type="SUPFAM" id="SSF48317">
    <property type="entry name" value="Acid phosphatase/Vanadium-dependent haloperoxidase"/>
    <property type="match status" value="1"/>
</dbReference>
<accession>A0A3N2Q5N8</accession>
<dbReference type="GO" id="GO:0004601">
    <property type="term" value="F:peroxidase activity"/>
    <property type="evidence" value="ECO:0007669"/>
    <property type="project" value="UniProtKB-KW"/>
</dbReference>
<dbReference type="GO" id="GO:0046839">
    <property type="term" value="P:phospholipid dephosphorylation"/>
    <property type="evidence" value="ECO:0007669"/>
    <property type="project" value="TreeGrafter"/>
</dbReference>
<proteinExistence type="inferred from homology"/>
<organism evidence="8 9">
    <name type="scientific">Sodiomyces alkalinus (strain CBS 110278 / VKM F-3762 / F11)</name>
    <name type="common">Alkaliphilic filamentous fungus</name>
    <dbReference type="NCBI Taxonomy" id="1314773"/>
    <lineage>
        <taxon>Eukaryota</taxon>
        <taxon>Fungi</taxon>
        <taxon>Dikarya</taxon>
        <taxon>Ascomycota</taxon>
        <taxon>Pezizomycotina</taxon>
        <taxon>Sordariomycetes</taxon>
        <taxon>Hypocreomycetidae</taxon>
        <taxon>Glomerellales</taxon>
        <taxon>Plectosphaerellaceae</taxon>
        <taxon>Sodiomyces</taxon>
    </lineage>
</organism>
<dbReference type="GO" id="GO:0006644">
    <property type="term" value="P:phospholipid metabolic process"/>
    <property type="evidence" value="ECO:0007669"/>
    <property type="project" value="InterPro"/>
</dbReference>
<evidence type="ECO:0000259" key="7">
    <source>
        <dbReference type="SMART" id="SM00014"/>
    </source>
</evidence>
<protein>
    <submittedName>
        <fullName evidence="8">Acid phosphatase/Vanadium-dependent haloperoxidase</fullName>
    </submittedName>
</protein>
<dbReference type="InterPro" id="IPR000326">
    <property type="entry name" value="PAP2/HPO"/>
</dbReference>
<evidence type="ECO:0000256" key="2">
    <source>
        <dbReference type="ARBA" id="ARBA00008816"/>
    </source>
</evidence>
<dbReference type="InterPro" id="IPR043216">
    <property type="entry name" value="PAP-like"/>
</dbReference>
<dbReference type="RefSeq" id="XP_028469822.1">
    <property type="nucleotide sequence ID" value="XM_028613285.1"/>
</dbReference>
<evidence type="ECO:0000256" key="1">
    <source>
        <dbReference type="ARBA" id="ARBA00004141"/>
    </source>
</evidence>
<feature type="transmembrane region" description="Helical" evidence="6">
    <location>
        <begin position="167"/>
        <end position="185"/>
    </location>
</feature>
<dbReference type="Proteomes" id="UP000272025">
    <property type="component" value="Unassembled WGS sequence"/>
</dbReference>
<keyword evidence="8" id="KW-0560">Oxidoreductase</keyword>
<dbReference type="PANTHER" id="PTHR10165">
    <property type="entry name" value="LIPID PHOSPHATE PHOSPHATASE"/>
    <property type="match status" value="1"/>
</dbReference>
<dbReference type="STRING" id="1314773.A0A3N2Q5N8"/>
<dbReference type="InterPro" id="IPR036938">
    <property type="entry name" value="PAP2/HPO_sf"/>
</dbReference>
<evidence type="ECO:0000256" key="6">
    <source>
        <dbReference type="SAM" id="Phobius"/>
    </source>
</evidence>
<keyword evidence="9" id="KW-1185">Reference proteome</keyword>
<dbReference type="OrthoDB" id="10030083at2759"/>
<keyword evidence="8" id="KW-0575">Peroxidase</keyword>
<feature type="transmembrane region" description="Helical" evidence="6">
    <location>
        <begin position="197"/>
        <end position="219"/>
    </location>
</feature>
<comment type="subcellular location">
    <subcellularLocation>
        <location evidence="1">Membrane</location>
        <topology evidence="1">Multi-pass membrane protein</topology>
    </subcellularLocation>
</comment>
<comment type="similarity">
    <text evidence="2">Belongs to the PA-phosphatase related phosphoesterase family.</text>
</comment>
<evidence type="ECO:0000313" key="8">
    <source>
        <dbReference type="EMBL" id="ROT42016.1"/>
    </source>
</evidence>
<sequence length="305" mass="33265">MWPDLLIMVVLGGAAIRINAAPLLGTRTFPVTFDRSGDIVFPSLAYPNRGWIVSPLLTGILCSVIPMSVILLSQFRVRSFWDANNGIMGLGLALLMGIVSKLLIKHLVGGFRPSFLQVCMPDTSLAAARNASGLNGVGFQQAFYTADICTQPDKGALKVAMTSFPSGHTTVASAGFGFLYLYLNGKLKVISASRPRLWTAVLLVLPLLAAFLMGAILTVDRAHHWYDILAGAVIGTVTALIAYRSCYAATWDWRYNHIPLARGETFLYKPGNAAQSRHGVLANRDWGKPRPREEEQLGIEMEEMV</sequence>
<feature type="transmembrane region" description="Helical" evidence="6">
    <location>
        <begin position="225"/>
        <end position="243"/>
    </location>
</feature>
<dbReference type="AlphaFoldDB" id="A0A3N2Q5N8"/>
<dbReference type="PANTHER" id="PTHR10165:SF84">
    <property type="entry name" value="PHOSPHATIDIC ACID PHOSPHATASE BETA"/>
    <property type="match status" value="1"/>
</dbReference>
<evidence type="ECO:0000256" key="3">
    <source>
        <dbReference type="ARBA" id="ARBA00022692"/>
    </source>
</evidence>
<feature type="domain" description="Phosphatidic acid phosphatase type 2/haloperoxidase" evidence="7">
    <location>
        <begin position="85"/>
        <end position="243"/>
    </location>
</feature>
<gene>
    <name evidence="8" type="ORF">SODALDRAFT_347111</name>
</gene>
<feature type="transmembrane region" description="Helical" evidence="6">
    <location>
        <begin position="85"/>
        <end position="104"/>
    </location>
</feature>
<dbReference type="SMART" id="SM00014">
    <property type="entry name" value="acidPPc"/>
    <property type="match status" value="1"/>
</dbReference>
<keyword evidence="3 6" id="KW-0812">Transmembrane</keyword>
<dbReference type="Pfam" id="PF01569">
    <property type="entry name" value="PAP2"/>
    <property type="match status" value="1"/>
</dbReference>
<name>A0A3N2Q5N8_SODAK</name>
<evidence type="ECO:0000256" key="5">
    <source>
        <dbReference type="ARBA" id="ARBA00023136"/>
    </source>
</evidence>
<dbReference type="GeneID" id="39581763"/>
<dbReference type="EMBL" id="ML119051">
    <property type="protein sequence ID" value="ROT42016.1"/>
    <property type="molecule type" value="Genomic_DNA"/>
</dbReference>
<keyword evidence="5 6" id="KW-0472">Membrane</keyword>
<dbReference type="GO" id="GO:0016020">
    <property type="term" value="C:membrane"/>
    <property type="evidence" value="ECO:0007669"/>
    <property type="project" value="UniProtKB-SubCell"/>
</dbReference>
<evidence type="ECO:0000256" key="4">
    <source>
        <dbReference type="ARBA" id="ARBA00022989"/>
    </source>
</evidence>
<feature type="transmembrane region" description="Helical" evidence="6">
    <location>
        <begin position="51"/>
        <end position="73"/>
    </location>
</feature>
<dbReference type="GO" id="GO:0008195">
    <property type="term" value="F:phosphatidate phosphatase activity"/>
    <property type="evidence" value="ECO:0007669"/>
    <property type="project" value="TreeGrafter"/>
</dbReference>
<evidence type="ECO:0000313" key="9">
    <source>
        <dbReference type="Proteomes" id="UP000272025"/>
    </source>
</evidence>
<keyword evidence="4 6" id="KW-1133">Transmembrane helix</keyword>
<reference evidence="8 9" key="1">
    <citation type="journal article" date="2018" name="Mol. Ecol.">
        <title>The obligate alkalophilic soda-lake fungus Sodiomyces alkalinus has shifted to a protein diet.</title>
        <authorList>
            <person name="Grum-Grzhimaylo A.A."/>
            <person name="Falkoski D.L."/>
            <person name="van den Heuvel J."/>
            <person name="Valero-Jimenez C.A."/>
            <person name="Min B."/>
            <person name="Choi I.G."/>
            <person name="Lipzen A."/>
            <person name="Daum C.G."/>
            <person name="Aanen D.K."/>
            <person name="Tsang A."/>
            <person name="Henrissat B."/>
            <person name="Bilanenko E.N."/>
            <person name="de Vries R.P."/>
            <person name="van Kan J.A.L."/>
            <person name="Grigoriev I.V."/>
            <person name="Debets A.J.M."/>
        </authorList>
    </citation>
    <scope>NUCLEOTIDE SEQUENCE [LARGE SCALE GENOMIC DNA]</scope>
    <source>
        <strain evidence="8 9">F11</strain>
    </source>
</reference>
<dbReference type="Gene3D" id="1.20.144.10">
    <property type="entry name" value="Phosphatidic acid phosphatase type 2/haloperoxidase"/>
    <property type="match status" value="1"/>
</dbReference>